<name>A0A495E6U3_9MICC</name>
<protein>
    <recommendedName>
        <fullName evidence="3">HAD family hydrolase</fullName>
    </recommendedName>
</protein>
<dbReference type="RefSeq" id="WP_120955343.1">
    <property type="nucleotide sequence ID" value="NZ_RBIR01000012.1"/>
</dbReference>
<organism evidence="1 2">
    <name type="scientific">Arthrobacter oryzae</name>
    <dbReference type="NCBI Taxonomy" id="409290"/>
    <lineage>
        <taxon>Bacteria</taxon>
        <taxon>Bacillati</taxon>
        <taxon>Actinomycetota</taxon>
        <taxon>Actinomycetes</taxon>
        <taxon>Micrococcales</taxon>
        <taxon>Micrococcaceae</taxon>
        <taxon>Arthrobacter</taxon>
    </lineage>
</organism>
<dbReference type="OrthoDB" id="1666512at2"/>
<dbReference type="AlphaFoldDB" id="A0A495E6U3"/>
<accession>A0A495E6U3</accession>
<dbReference type="EMBL" id="RBIR01000012">
    <property type="protein sequence ID" value="RKR12658.1"/>
    <property type="molecule type" value="Genomic_DNA"/>
</dbReference>
<sequence>MSVHSRAEPVMVASDLDRTLIYSANSMALIAGDNLAPRMVVAEVYDGAPLSFMTRTAEELLEGIVERSVFVPVTTRTQAQFSRVRLPGSGRGYAVTTNGAVLLHNGEPDSDWSRHIQRSVGSGCAPLDDVLGHLRGAAAVPAVLRVRTAEEYFVYSIVDRQALPDGYLDELDAWCEARGWTTSLQGRKLYCVPAPITKEAAVNEVRRRSGSGLLLAAGDSRLDAGILELADIAIRPAHGELDSDAFTLPNLAVTSASGILAGEEILRFVSRVLAETLVPLP</sequence>
<dbReference type="PIRSF" id="PIRSF030802">
    <property type="entry name" value="UCP030802"/>
    <property type="match status" value="1"/>
</dbReference>
<dbReference type="Gene3D" id="3.40.50.1000">
    <property type="entry name" value="HAD superfamily/HAD-like"/>
    <property type="match status" value="1"/>
</dbReference>
<comment type="caution">
    <text evidence="1">The sequence shown here is derived from an EMBL/GenBank/DDBJ whole genome shotgun (WGS) entry which is preliminary data.</text>
</comment>
<gene>
    <name evidence="1" type="ORF">C8D78_3764</name>
</gene>
<dbReference type="Proteomes" id="UP000276055">
    <property type="component" value="Unassembled WGS sequence"/>
</dbReference>
<proteinExistence type="predicted"/>
<dbReference type="InterPro" id="IPR024197">
    <property type="entry name" value="TPP-like"/>
</dbReference>
<evidence type="ECO:0000313" key="2">
    <source>
        <dbReference type="Proteomes" id="UP000276055"/>
    </source>
</evidence>
<dbReference type="SUPFAM" id="SSF56784">
    <property type="entry name" value="HAD-like"/>
    <property type="match status" value="1"/>
</dbReference>
<dbReference type="InterPro" id="IPR023214">
    <property type="entry name" value="HAD_sf"/>
</dbReference>
<evidence type="ECO:0008006" key="3">
    <source>
        <dbReference type="Google" id="ProtNLM"/>
    </source>
</evidence>
<evidence type="ECO:0000313" key="1">
    <source>
        <dbReference type="EMBL" id="RKR12658.1"/>
    </source>
</evidence>
<reference evidence="1 2" key="1">
    <citation type="submission" date="2018-10" db="EMBL/GenBank/DDBJ databases">
        <title>Genomic Encyclopedia of Type Strains, Phase IV (KMG-IV): sequencing the most valuable type-strain genomes for metagenomic binning, comparative biology and taxonomic classification.</title>
        <authorList>
            <person name="Goeker M."/>
        </authorList>
    </citation>
    <scope>NUCLEOTIDE SEQUENCE [LARGE SCALE GENOMIC DNA]</scope>
    <source>
        <strain evidence="1 2">DSM 25586</strain>
    </source>
</reference>
<dbReference type="InterPro" id="IPR036412">
    <property type="entry name" value="HAD-like_sf"/>
</dbReference>